<evidence type="ECO:0000256" key="1">
    <source>
        <dbReference type="ARBA" id="ARBA00022723"/>
    </source>
</evidence>
<reference evidence="4 5" key="1">
    <citation type="submission" date="2022-01" db="EMBL/GenBank/DDBJ databases">
        <title>Flavihumibacter sp. nov., isolated from sediment of a river.</title>
        <authorList>
            <person name="Liu H."/>
        </authorList>
    </citation>
    <scope>NUCLEOTIDE SEQUENCE [LARGE SCALE GENOMIC DNA]</scope>
    <source>
        <strain evidence="4 5">RY-1</strain>
    </source>
</reference>
<dbReference type="Gene3D" id="3.20.20.370">
    <property type="entry name" value="Glycoside hydrolase/deacetylase"/>
    <property type="match status" value="1"/>
</dbReference>
<dbReference type="Pfam" id="PF01522">
    <property type="entry name" value="Polysacc_deac_1"/>
    <property type="match status" value="1"/>
</dbReference>
<name>A0ABS9BLM7_9BACT</name>
<comment type="caution">
    <text evidence="4">The sequence shown here is derived from an EMBL/GenBank/DDBJ whole genome shotgun (WGS) entry which is preliminary data.</text>
</comment>
<dbReference type="RefSeq" id="WP_234867912.1">
    <property type="nucleotide sequence ID" value="NZ_JAKEVY010000005.1"/>
</dbReference>
<dbReference type="InterPro" id="IPR011330">
    <property type="entry name" value="Glyco_hydro/deAcase_b/a-brl"/>
</dbReference>
<dbReference type="InterPro" id="IPR002509">
    <property type="entry name" value="NODB_dom"/>
</dbReference>
<organism evidence="4 5">
    <name type="scientific">Flavihumibacter fluminis</name>
    <dbReference type="NCBI Taxonomy" id="2909236"/>
    <lineage>
        <taxon>Bacteria</taxon>
        <taxon>Pseudomonadati</taxon>
        <taxon>Bacteroidota</taxon>
        <taxon>Chitinophagia</taxon>
        <taxon>Chitinophagales</taxon>
        <taxon>Chitinophagaceae</taxon>
        <taxon>Flavihumibacter</taxon>
    </lineage>
</organism>
<dbReference type="EMBL" id="JAKEVY010000005">
    <property type="protein sequence ID" value="MCF1716601.1"/>
    <property type="molecule type" value="Genomic_DNA"/>
</dbReference>
<gene>
    <name evidence="4" type="ORF">L0U88_18305</name>
</gene>
<evidence type="ECO:0000259" key="3">
    <source>
        <dbReference type="PROSITE" id="PS51677"/>
    </source>
</evidence>
<evidence type="ECO:0000313" key="4">
    <source>
        <dbReference type="EMBL" id="MCF1716601.1"/>
    </source>
</evidence>
<keyword evidence="5" id="KW-1185">Reference proteome</keyword>
<keyword evidence="1" id="KW-0479">Metal-binding</keyword>
<dbReference type="SUPFAM" id="SSF88713">
    <property type="entry name" value="Glycoside hydrolase/deacetylase"/>
    <property type="match status" value="1"/>
</dbReference>
<evidence type="ECO:0000313" key="5">
    <source>
        <dbReference type="Proteomes" id="UP001200145"/>
    </source>
</evidence>
<dbReference type="PROSITE" id="PS51677">
    <property type="entry name" value="NODB"/>
    <property type="match status" value="1"/>
</dbReference>
<accession>A0ABS9BLM7</accession>
<sequence length="215" mass="25009">MLYWAKGNKLLQTLYPNWIWSVRTKEKKIYLSFDDGPHPEITPWVLDQLKAYKAKATFFCIGKNVAAYPEVYQRILLEGHRTGNHTMNHLNGWKSNTADYFNNILEAGKYIDSKLFRPPYGKLTRFQGKALRQAGYEIIMWSLLSADFDTRLSPSDCWELVKKNYRAGSILVFHDSEKAWPRLKEILPMFLEQASREGYTFDALAMGTAIKNRVE</sequence>
<keyword evidence="2" id="KW-0378">Hydrolase</keyword>
<dbReference type="PANTHER" id="PTHR10587:SF133">
    <property type="entry name" value="CHITIN DEACETYLASE 1-RELATED"/>
    <property type="match status" value="1"/>
</dbReference>
<dbReference type="InterPro" id="IPR050248">
    <property type="entry name" value="Polysacc_deacetylase_ArnD"/>
</dbReference>
<protein>
    <submittedName>
        <fullName evidence="4">Polysaccharide deacetylase family protein</fullName>
    </submittedName>
</protein>
<dbReference type="CDD" id="cd10959">
    <property type="entry name" value="CE4_NodB_like_3"/>
    <property type="match status" value="1"/>
</dbReference>
<dbReference type="Proteomes" id="UP001200145">
    <property type="component" value="Unassembled WGS sequence"/>
</dbReference>
<feature type="domain" description="NodB homology" evidence="3">
    <location>
        <begin position="27"/>
        <end position="215"/>
    </location>
</feature>
<proteinExistence type="predicted"/>
<evidence type="ECO:0000256" key="2">
    <source>
        <dbReference type="ARBA" id="ARBA00022801"/>
    </source>
</evidence>
<dbReference type="PANTHER" id="PTHR10587">
    <property type="entry name" value="GLYCOSYL TRANSFERASE-RELATED"/>
    <property type="match status" value="1"/>
</dbReference>